<sequence length="433" mass="46725">MIHAAEPSSQDFKRYHGRALRSRLPSPVSAGTMGPNVYRLQWSAQLCAAAAMFASGLAALPSVSTLTGAPALLSTLFFAGLQVCAGMLFYFGARRRVVTWPSTAAVVLIMLCYTSLAPIWAPASEISPPWLSFLLVLAAGLTAMTWGAIASLAVIGWAVLCLGIYVLQMPLGYPLQSEIIQSGVDCLYAILLAIAVSLTLRAADHADTDYSTAIAHATALRRSRTQSDEQERLDRLIHDNVMAALLDASRAPGTVSKRTRELAMRALSVLEFEEKRATGTATTYVHTLMDDLLDALTPWRSRVRFNVLVPDIRPMGHTRAFMPSDTAQALIHAVTEAVSNSARHSGVATTFVTMDGGACPPTALNPFGFYLSFEVLDRGKGFQMRSMDSRRLGVRVSIIGNVENAGGRVDVVSAPHRGTRIQILWPSDAHPSD</sequence>
<feature type="transmembrane region" description="Helical" evidence="1">
    <location>
        <begin position="42"/>
        <end position="63"/>
    </location>
</feature>
<dbReference type="AlphaFoldDB" id="M2YFL2"/>
<feature type="transmembrane region" description="Helical" evidence="1">
    <location>
        <begin position="179"/>
        <end position="200"/>
    </location>
</feature>
<gene>
    <name evidence="3" type="ORF">C884_01892</name>
</gene>
<protein>
    <submittedName>
        <fullName evidence="3">Two-component system, sensor protein</fullName>
    </submittedName>
</protein>
<dbReference type="SUPFAM" id="SSF55874">
    <property type="entry name" value="ATPase domain of HSP90 chaperone/DNA topoisomerase II/histidine kinase"/>
    <property type="match status" value="1"/>
</dbReference>
<keyword evidence="1" id="KW-0812">Transmembrane</keyword>
<organism evidence="3 4">
    <name type="scientific">Kocuria palustris PEL</name>
    <dbReference type="NCBI Taxonomy" id="1236550"/>
    <lineage>
        <taxon>Bacteria</taxon>
        <taxon>Bacillati</taxon>
        <taxon>Actinomycetota</taxon>
        <taxon>Actinomycetes</taxon>
        <taxon>Micrococcales</taxon>
        <taxon>Micrococcaceae</taxon>
        <taxon>Kocuria</taxon>
    </lineage>
</organism>
<dbReference type="InterPro" id="IPR003594">
    <property type="entry name" value="HATPase_dom"/>
</dbReference>
<name>M2YFL2_9MICC</name>
<evidence type="ECO:0000259" key="2">
    <source>
        <dbReference type="Pfam" id="PF02518"/>
    </source>
</evidence>
<feature type="transmembrane region" description="Helical" evidence="1">
    <location>
        <begin position="143"/>
        <end position="167"/>
    </location>
</feature>
<feature type="transmembrane region" description="Helical" evidence="1">
    <location>
        <begin position="103"/>
        <end position="123"/>
    </location>
</feature>
<keyword evidence="1" id="KW-1133">Transmembrane helix</keyword>
<keyword evidence="4" id="KW-1185">Reference proteome</keyword>
<keyword evidence="1" id="KW-0472">Membrane</keyword>
<evidence type="ECO:0000256" key="1">
    <source>
        <dbReference type="SAM" id="Phobius"/>
    </source>
</evidence>
<feature type="transmembrane region" description="Helical" evidence="1">
    <location>
        <begin position="69"/>
        <end position="91"/>
    </location>
</feature>
<dbReference type="Pfam" id="PF02518">
    <property type="entry name" value="HATPase_c"/>
    <property type="match status" value="1"/>
</dbReference>
<dbReference type="Proteomes" id="UP000009877">
    <property type="component" value="Unassembled WGS sequence"/>
</dbReference>
<feature type="domain" description="Histidine kinase/HSP90-like ATPase" evidence="2">
    <location>
        <begin position="328"/>
        <end position="427"/>
    </location>
</feature>
<accession>M2YFL2</accession>
<reference evidence="3 4" key="1">
    <citation type="journal article" date="2014" name="Genome Announc.">
        <title>Draft Genome Sequence of Kocuria palustris PEL.</title>
        <authorList>
            <person name="Sharma G."/>
            <person name="Khatri I."/>
            <person name="Subramanian S."/>
        </authorList>
    </citation>
    <scope>NUCLEOTIDE SEQUENCE [LARGE SCALE GENOMIC DNA]</scope>
    <source>
        <strain evidence="3 4">PEL</strain>
    </source>
</reference>
<evidence type="ECO:0000313" key="4">
    <source>
        <dbReference type="Proteomes" id="UP000009877"/>
    </source>
</evidence>
<dbReference type="EMBL" id="ANHZ02000004">
    <property type="protein sequence ID" value="EME37384.1"/>
    <property type="molecule type" value="Genomic_DNA"/>
</dbReference>
<comment type="caution">
    <text evidence="3">The sequence shown here is derived from an EMBL/GenBank/DDBJ whole genome shotgun (WGS) entry which is preliminary data.</text>
</comment>
<proteinExistence type="predicted"/>
<dbReference type="Gene3D" id="3.30.565.10">
    <property type="entry name" value="Histidine kinase-like ATPase, C-terminal domain"/>
    <property type="match status" value="1"/>
</dbReference>
<dbReference type="RefSeq" id="WP_006213898.1">
    <property type="nucleotide sequence ID" value="NZ_ANHZ02000004.1"/>
</dbReference>
<evidence type="ECO:0000313" key="3">
    <source>
        <dbReference type="EMBL" id="EME37384.1"/>
    </source>
</evidence>
<dbReference type="InterPro" id="IPR036890">
    <property type="entry name" value="HATPase_C_sf"/>
</dbReference>